<dbReference type="InterPro" id="IPR012334">
    <property type="entry name" value="Pectin_lyas_fold"/>
</dbReference>
<evidence type="ECO:0000256" key="1">
    <source>
        <dbReference type="SAM" id="SignalP"/>
    </source>
</evidence>
<evidence type="ECO:0000259" key="2">
    <source>
        <dbReference type="Pfam" id="PF13229"/>
    </source>
</evidence>
<feature type="signal peptide" evidence="1">
    <location>
        <begin position="1"/>
        <end position="22"/>
    </location>
</feature>
<dbReference type="AlphaFoldDB" id="A0A956M288"/>
<name>A0A956M288_UNCEI</name>
<dbReference type="InterPro" id="IPR011050">
    <property type="entry name" value="Pectin_lyase_fold/virulence"/>
</dbReference>
<dbReference type="Proteomes" id="UP000697710">
    <property type="component" value="Unassembled WGS sequence"/>
</dbReference>
<dbReference type="EMBL" id="JAGQHR010000721">
    <property type="protein sequence ID" value="MCA9729498.1"/>
    <property type="molecule type" value="Genomic_DNA"/>
</dbReference>
<proteinExistence type="predicted"/>
<dbReference type="PANTHER" id="PTHR11319">
    <property type="entry name" value="G PROTEIN-COUPLED RECEPTOR-RELATED"/>
    <property type="match status" value="1"/>
</dbReference>
<dbReference type="InterPro" id="IPR039448">
    <property type="entry name" value="Beta_helix"/>
</dbReference>
<gene>
    <name evidence="3" type="ORF">KC729_17560</name>
</gene>
<feature type="domain" description="Right handed beta helix" evidence="2">
    <location>
        <begin position="123"/>
        <end position="294"/>
    </location>
</feature>
<feature type="chain" id="PRO_5036740018" description="Right handed beta helix domain-containing protein" evidence="1">
    <location>
        <begin position="23"/>
        <end position="436"/>
    </location>
</feature>
<dbReference type="PANTHER" id="PTHR11319:SF35">
    <property type="entry name" value="OUTER MEMBRANE PROTEIN PMPC-RELATED"/>
    <property type="match status" value="1"/>
</dbReference>
<reference evidence="3" key="2">
    <citation type="journal article" date="2021" name="Microbiome">
        <title>Successional dynamics and alternative stable states in a saline activated sludge microbial community over 9 years.</title>
        <authorList>
            <person name="Wang Y."/>
            <person name="Ye J."/>
            <person name="Ju F."/>
            <person name="Liu L."/>
            <person name="Boyd J.A."/>
            <person name="Deng Y."/>
            <person name="Parks D.H."/>
            <person name="Jiang X."/>
            <person name="Yin X."/>
            <person name="Woodcroft B.J."/>
            <person name="Tyson G.W."/>
            <person name="Hugenholtz P."/>
            <person name="Polz M.F."/>
            <person name="Zhang T."/>
        </authorList>
    </citation>
    <scope>NUCLEOTIDE SEQUENCE</scope>
    <source>
        <strain evidence="3">HKST-UBA01</strain>
    </source>
</reference>
<protein>
    <recommendedName>
        <fullName evidence="2">Right handed beta helix domain-containing protein</fullName>
    </recommendedName>
</protein>
<comment type="caution">
    <text evidence="3">The sequence shown here is derived from an EMBL/GenBank/DDBJ whole genome shotgun (WGS) entry which is preliminary data.</text>
</comment>
<evidence type="ECO:0000313" key="4">
    <source>
        <dbReference type="Proteomes" id="UP000697710"/>
    </source>
</evidence>
<sequence length="436" mass="45334">MRHALWCLGILSLAVASSPSVALEVTVSQDGGGDYTSIQVAIDAVEPGDIVTVYPGTYRGQIDFLGKDITVRSSAGAASTAITNPLGSCATFHSGETAAAALIGFTLRDGTGTLHNDTRRGGAIFCLRSSPRIEGCVFERNFAHYAAAIYVELCDSVILDCRFIGNTCIMDGGAIAGPSSRVEIYGCYFEQNTSLDGYGTIHLGADSPIEDCVFVNNQAMAGGAISTAGIGADYSIRRCTFIDNDATSDGGAIRVHRAQPTIEDCLFVDNSATYDGGAILCINSSAPVIRHCTFDHNDAGRNGGNLTFLSFSVPTLENCIVAGAVRNGGLYCADGARAAMGCNDFWMNARGNYGGDCPDVTGIDGNIAEDPLWCGPPNDYGIASTSACAPAHSEGCDLIGAFDVACTPPVPVEEQSWGGVKAKFRFGRVGSAGAGR</sequence>
<organism evidence="3 4">
    <name type="scientific">Eiseniibacteriota bacterium</name>
    <dbReference type="NCBI Taxonomy" id="2212470"/>
    <lineage>
        <taxon>Bacteria</taxon>
        <taxon>Candidatus Eiseniibacteriota</taxon>
    </lineage>
</organism>
<accession>A0A956M288</accession>
<keyword evidence="1" id="KW-0732">Signal</keyword>
<dbReference type="Gene3D" id="2.160.20.10">
    <property type="entry name" value="Single-stranded right-handed beta-helix, Pectin lyase-like"/>
    <property type="match status" value="1"/>
</dbReference>
<dbReference type="SUPFAM" id="SSF51126">
    <property type="entry name" value="Pectin lyase-like"/>
    <property type="match status" value="1"/>
</dbReference>
<evidence type="ECO:0000313" key="3">
    <source>
        <dbReference type="EMBL" id="MCA9729498.1"/>
    </source>
</evidence>
<reference evidence="3" key="1">
    <citation type="submission" date="2020-04" db="EMBL/GenBank/DDBJ databases">
        <authorList>
            <person name="Zhang T."/>
        </authorList>
    </citation>
    <scope>NUCLEOTIDE SEQUENCE</scope>
    <source>
        <strain evidence="3">HKST-UBA01</strain>
    </source>
</reference>
<dbReference type="Pfam" id="PF13229">
    <property type="entry name" value="Beta_helix"/>
    <property type="match status" value="1"/>
</dbReference>